<dbReference type="Proteomes" id="UP000245125">
    <property type="component" value="Unassembled WGS sequence"/>
</dbReference>
<dbReference type="OrthoDB" id="1493645at2"/>
<dbReference type="EMBL" id="OUUY01000010">
    <property type="protein sequence ID" value="SPP99683.1"/>
    <property type="molecule type" value="Genomic_DNA"/>
</dbReference>
<sequence length="255" mass="27515">MRKKVFIFAVIMLFVVSGIATAGSLKIGNHYNLNIIGFAKCTQTTTDGTYPDCFNGNAGDIQTSGHTIFVPLKTAQEWDVCGTGPGGGAVVGDPVTVAWLQKGVRILVSDNCPNPIPAGTDCPNDITVIDRDATDGTAKLLLPDGCYNIYARALGKPGGCMDIDTIICFDLVNDVLTQVDCRANLTNDQFVLVGHLDVDRIKGIKPSWTNATSDLLPVETGVGNGDPGYFDFFWQIFNQNLRLLQLRIDQVDCPQ</sequence>
<feature type="signal peptide" evidence="1">
    <location>
        <begin position="1"/>
        <end position="22"/>
    </location>
</feature>
<protein>
    <recommendedName>
        <fullName evidence="4">Lipoprotein</fullName>
    </recommendedName>
</protein>
<accession>A0A2U3QE37</accession>
<evidence type="ECO:0000256" key="1">
    <source>
        <dbReference type="SAM" id="SignalP"/>
    </source>
</evidence>
<evidence type="ECO:0008006" key="4">
    <source>
        <dbReference type="Google" id="ProtNLM"/>
    </source>
</evidence>
<proteinExistence type="predicted"/>
<evidence type="ECO:0000313" key="2">
    <source>
        <dbReference type="EMBL" id="SPP99683.1"/>
    </source>
</evidence>
<keyword evidence="3" id="KW-1185">Reference proteome</keyword>
<reference evidence="3" key="1">
    <citation type="submission" date="2018-03" db="EMBL/GenBank/DDBJ databases">
        <authorList>
            <person name="Zecchin S."/>
        </authorList>
    </citation>
    <scope>NUCLEOTIDE SEQUENCE [LARGE SCALE GENOMIC DNA]</scope>
</reference>
<dbReference type="AlphaFoldDB" id="A0A2U3QE37"/>
<organism evidence="2 3">
    <name type="scientific">Candidatus Sulfobium mesophilum</name>
    <dbReference type="NCBI Taxonomy" id="2016548"/>
    <lineage>
        <taxon>Bacteria</taxon>
        <taxon>Pseudomonadati</taxon>
        <taxon>Nitrospirota</taxon>
        <taxon>Nitrospiria</taxon>
        <taxon>Nitrospirales</taxon>
        <taxon>Nitrospiraceae</taxon>
        <taxon>Candidatus Sulfobium</taxon>
    </lineage>
</organism>
<keyword evidence="1" id="KW-0732">Signal</keyword>
<gene>
    <name evidence="2" type="ORF">NBG4_1070007</name>
</gene>
<name>A0A2U3QE37_9BACT</name>
<feature type="chain" id="PRO_5015737945" description="Lipoprotein" evidence="1">
    <location>
        <begin position="23"/>
        <end position="255"/>
    </location>
</feature>
<evidence type="ECO:0000313" key="3">
    <source>
        <dbReference type="Proteomes" id="UP000245125"/>
    </source>
</evidence>